<dbReference type="PANTHER" id="PTHR24220:SF689">
    <property type="entry name" value="LIPOPROTEIN-RELEASING SYSTEM ATP-BINDING PROTEIN LOLD"/>
    <property type="match status" value="1"/>
</dbReference>
<dbReference type="EMBL" id="MAXD01000002">
    <property type="protein sequence ID" value="OFA35173.1"/>
    <property type="molecule type" value="Genomic_DNA"/>
</dbReference>
<proteinExistence type="inferred from homology"/>
<evidence type="ECO:0000313" key="14">
    <source>
        <dbReference type="EMBL" id="OSG96934.1"/>
    </source>
</evidence>
<evidence type="ECO:0000313" key="16">
    <source>
        <dbReference type="Proteomes" id="UP000095647"/>
    </source>
</evidence>
<dbReference type="EC" id="3.6.3.-" evidence="7"/>
<sequence>MTICLQLDHVNYSYGAAKIRVLSDVNADFESGKMYAITGPSGAGKSTLLSLLAGLDAPSDGVVRFEGEDIATTGYSKHRREHVSLVFQDHNLIDYLTPEENLRLVNPKADMKILEDLGLSREESKRNIMHLSGGQRQRVAVGRALVAPGRAILADEPTGSLDPEMTDEVIDLLRHAAHQLGKCVIVVTHSKRVADSADAVYTLRHKKLAKA</sequence>
<dbReference type="PROSITE" id="PS00211">
    <property type="entry name" value="ABC_TRANSPORTER_1"/>
    <property type="match status" value="1"/>
</dbReference>
<reference evidence="18 19" key="2">
    <citation type="journal article" date="2016" name="Sci. Rep.">
        <title>Evaluation of genetic diversity among strains of the human gut commensal Bifidobacterium adolescentis.</title>
        <authorList>
            <person name="Duranti S."/>
            <person name="Milani C."/>
            <person name="Lugli G.A."/>
            <person name="Mancabelli L."/>
            <person name="Turroni F."/>
            <person name="Ferrario C."/>
            <person name="Mangifesta M."/>
            <person name="Viappiani A."/>
            <person name="Sanchez B."/>
            <person name="Margolles A."/>
            <person name="van Sinderen D."/>
            <person name="Ventura M."/>
        </authorList>
    </citation>
    <scope>NUCLEOTIDE SEQUENCE [LARGE SCALE GENOMIC DNA]</scope>
    <source>
        <strain evidence="11 19">487B</strain>
        <strain evidence="12 20">AL46-2</strain>
        <strain evidence="14 18">AL46-7</strain>
    </source>
</reference>
<dbReference type="InterPro" id="IPR027417">
    <property type="entry name" value="P-loop_NTPase"/>
</dbReference>
<reference evidence="15 21" key="4">
    <citation type="submission" date="2018-08" db="EMBL/GenBank/DDBJ databases">
        <title>A genome reference for cultivated species of the human gut microbiota.</title>
        <authorList>
            <person name="Zou Y."/>
            <person name="Xue W."/>
            <person name="Luo G."/>
        </authorList>
    </citation>
    <scope>NUCLEOTIDE SEQUENCE [LARGE SCALE GENOMIC DNA]</scope>
    <source>
        <strain evidence="15 21">AM12-20</strain>
    </source>
</reference>
<keyword evidence="7" id="KW-0378">Hydrolase</keyword>
<dbReference type="EMBL" id="LNKH01000005">
    <property type="protein sequence ID" value="OSG96879.1"/>
    <property type="molecule type" value="Genomic_DNA"/>
</dbReference>
<reference evidence="22 23" key="5">
    <citation type="journal article" date="2019" name="Nat. Med.">
        <title>A library of human gut bacterial isolates paired with longitudinal multiomics data enables mechanistic microbiome research.</title>
        <authorList>
            <person name="Poyet M."/>
            <person name="Groussin M."/>
            <person name="Gibbons S.M."/>
            <person name="Avila-Pacheco J."/>
            <person name="Jiang X."/>
            <person name="Kearney S.M."/>
            <person name="Perrotta A.R."/>
            <person name="Berdy B."/>
            <person name="Zhao S."/>
            <person name="Lieberman T.D."/>
            <person name="Swanson P.K."/>
            <person name="Smith M."/>
            <person name="Roesemann S."/>
            <person name="Alexander J.E."/>
            <person name="Rich S.A."/>
            <person name="Livny J."/>
            <person name="Vlamakis H."/>
            <person name="Clish C."/>
            <person name="Bullock K."/>
            <person name="Deik A."/>
            <person name="Scott J."/>
            <person name="Pierce K.A."/>
            <person name="Xavier R.J."/>
            <person name="Alm E.J."/>
        </authorList>
    </citation>
    <scope>NUCLEOTIDE SEQUENCE [LARGE SCALE GENOMIC DNA]</scope>
    <source>
        <strain evidence="8 22">BIOML-A190</strain>
        <strain evidence="9 23">BIOML-A26</strain>
    </source>
</reference>
<evidence type="ECO:0000313" key="9">
    <source>
        <dbReference type="EMBL" id="KAB6030193.1"/>
    </source>
</evidence>
<gene>
    <name evidence="7" type="primary">macB_5</name>
    <name evidence="13" type="ORF">AL0462_0948</name>
    <name evidence="12" type="ORF">AL0462_1731</name>
    <name evidence="14" type="ORF">AL0467_1809</name>
    <name evidence="11" type="ORF">B0487_1215</name>
    <name evidence="5" type="ORF">B19861_10710</name>
    <name evidence="6" type="ORF">B19861_18530</name>
    <name evidence="10" type="ORF">BBK15_03580</name>
    <name evidence="15" type="ORF">DW139_08915</name>
    <name evidence="7" type="ORF">ERS852382_01004</name>
    <name evidence="9" type="ORF">GA542_04850</name>
    <name evidence="8" type="ORF">GA752_06865</name>
</gene>
<dbReference type="Proteomes" id="UP000193905">
    <property type="component" value="Unassembled WGS sequence"/>
</dbReference>
<dbReference type="Proteomes" id="UP000193377">
    <property type="component" value="Unassembled WGS sequence"/>
</dbReference>
<accession>A0A076JH40</accession>
<evidence type="ECO:0000256" key="2">
    <source>
        <dbReference type="ARBA" id="ARBA00022741"/>
    </source>
</evidence>
<dbReference type="AlphaFoldDB" id="A0A076JH40"/>
<dbReference type="InterPro" id="IPR003593">
    <property type="entry name" value="AAA+_ATPase"/>
</dbReference>
<dbReference type="InterPro" id="IPR017871">
    <property type="entry name" value="ABC_transporter-like_CS"/>
</dbReference>
<keyword evidence="3 7" id="KW-0067">ATP-binding</keyword>
<dbReference type="EMBL" id="LNKI01000011">
    <property type="protein sequence ID" value="OSG96934.1"/>
    <property type="molecule type" value="Genomic_DNA"/>
</dbReference>
<dbReference type="Proteomes" id="UP000095647">
    <property type="component" value="Unassembled WGS sequence"/>
</dbReference>
<dbReference type="OrthoDB" id="9778572at2"/>
<dbReference type="GO" id="GO:0022857">
    <property type="term" value="F:transmembrane transporter activity"/>
    <property type="evidence" value="ECO:0007669"/>
    <property type="project" value="TreeGrafter"/>
</dbReference>
<reference evidence="5 24" key="6">
    <citation type="submission" date="2023-06" db="EMBL/GenBank/DDBJ databases">
        <title>Complete Genome Sequences of Bifidobacterium faecale strain JCM19861T was isolated from human faeces by Jung-Hye Choi et al. (2014).</title>
        <authorList>
            <person name="Okuhama S."/>
            <person name="Takahashi H."/>
            <person name="Imaizumi K."/>
            <person name="Nakayama S."/>
            <person name="Ogata Y."/>
            <person name="Suda W."/>
        </authorList>
    </citation>
    <scope>NUCLEOTIDE SEQUENCE [LARGE SCALE GENOMIC DNA]</scope>
    <source>
        <strain evidence="5 24">JCM 19861</strain>
    </source>
</reference>
<evidence type="ECO:0000256" key="3">
    <source>
        <dbReference type="ARBA" id="ARBA00022840"/>
    </source>
</evidence>
<dbReference type="GO" id="GO:0005886">
    <property type="term" value="C:plasma membrane"/>
    <property type="evidence" value="ECO:0007669"/>
    <property type="project" value="TreeGrafter"/>
</dbReference>
<evidence type="ECO:0000313" key="6">
    <source>
        <dbReference type="EMBL" id="BEK83911.1"/>
    </source>
</evidence>
<dbReference type="Gene3D" id="3.40.50.300">
    <property type="entry name" value="P-loop containing nucleotide triphosphate hydrolases"/>
    <property type="match status" value="1"/>
</dbReference>
<dbReference type="EMBL" id="WDLT01000007">
    <property type="protein sequence ID" value="KAB5746162.1"/>
    <property type="molecule type" value="Genomic_DNA"/>
</dbReference>
<evidence type="ECO:0000313" key="19">
    <source>
        <dbReference type="Proteomes" id="UP000193377"/>
    </source>
</evidence>
<keyword evidence="24" id="KW-1185">Reference proteome</keyword>
<dbReference type="PROSITE" id="PS50893">
    <property type="entry name" value="ABC_TRANSPORTER_2"/>
    <property type="match status" value="1"/>
</dbReference>
<evidence type="ECO:0000313" key="24">
    <source>
        <dbReference type="Proteomes" id="UP001357973"/>
    </source>
</evidence>
<protein>
    <submittedName>
        <fullName evidence="7 10">ABC transporter ATP-binding protein</fullName>
        <ecNumber evidence="7">3.6.3.-</ecNumber>
    </submittedName>
</protein>
<dbReference type="SUPFAM" id="SSF52540">
    <property type="entry name" value="P-loop containing nucleoside triphosphate hydrolases"/>
    <property type="match status" value="1"/>
</dbReference>
<dbReference type="EMBL" id="AP028457">
    <property type="protein sequence ID" value="BEK83911.1"/>
    <property type="molecule type" value="Genomic_DNA"/>
</dbReference>
<comment type="similarity">
    <text evidence="1">Belongs to the ABC transporter superfamily.</text>
</comment>
<dbReference type="EMBL" id="CYYI01000003">
    <property type="protein sequence ID" value="CUN65274.1"/>
    <property type="molecule type" value="Genomic_DNA"/>
</dbReference>
<dbReference type="InterPro" id="IPR015854">
    <property type="entry name" value="ABC_transpr_LolD-like"/>
</dbReference>
<dbReference type="GO" id="GO:0016887">
    <property type="term" value="F:ATP hydrolysis activity"/>
    <property type="evidence" value="ECO:0007669"/>
    <property type="project" value="InterPro"/>
</dbReference>
<dbReference type="RefSeq" id="WP_003807101.1">
    <property type="nucleotide sequence ID" value="NZ_AP028457.1"/>
</dbReference>
<evidence type="ECO:0000313" key="13">
    <source>
        <dbReference type="EMBL" id="OSG96879.1"/>
    </source>
</evidence>
<dbReference type="Proteomes" id="UP000284589">
    <property type="component" value="Unassembled WGS sequence"/>
</dbReference>
<dbReference type="PANTHER" id="PTHR24220">
    <property type="entry name" value="IMPORT ATP-BINDING PROTEIN"/>
    <property type="match status" value="1"/>
</dbReference>
<dbReference type="EMBL" id="QRLP01000009">
    <property type="protein sequence ID" value="RHJ16364.1"/>
    <property type="molecule type" value="Genomic_DNA"/>
</dbReference>
<evidence type="ECO:0000256" key="1">
    <source>
        <dbReference type="ARBA" id="ARBA00005417"/>
    </source>
</evidence>
<dbReference type="EMBL" id="AP028457">
    <property type="protein sequence ID" value="BEK83129.1"/>
    <property type="molecule type" value="Genomic_DNA"/>
</dbReference>
<reference evidence="10 17" key="3">
    <citation type="submission" date="2016-07" db="EMBL/GenBank/DDBJ databases">
        <title>Draft Genome Sequence of Bifidobacterium adolescentis strain Km 4.</title>
        <authorList>
            <person name="Danilenko V.N."/>
        </authorList>
    </citation>
    <scope>NUCLEOTIDE SEQUENCE [LARGE SCALE GENOMIC DNA]</scope>
    <source>
        <strain evidence="10 17">Km 4</strain>
    </source>
</reference>
<evidence type="ECO:0000313" key="21">
    <source>
        <dbReference type="Proteomes" id="UP000284589"/>
    </source>
</evidence>
<evidence type="ECO:0000313" key="17">
    <source>
        <dbReference type="Proteomes" id="UP000175684"/>
    </source>
</evidence>
<dbReference type="Proteomes" id="UP000470926">
    <property type="component" value="Unassembled WGS sequence"/>
</dbReference>
<keyword evidence="2" id="KW-0547">Nucleotide-binding</keyword>
<dbReference type="SMART" id="SM00382">
    <property type="entry name" value="AAA"/>
    <property type="match status" value="1"/>
</dbReference>
<evidence type="ECO:0000313" key="23">
    <source>
        <dbReference type="Proteomes" id="UP000470926"/>
    </source>
</evidence>
<evidence type="ECO:0000313" key="5">
    <source>
        <dbReference type="EMBL" id="BEK83129.1"/>
    </source>
</evidence>
<dbReference type="EMBL" id="LNKH01000012">
    <property type="protein sequence ID" value="OSG94890.1"/>
    <property type="molecule type" value="Genomic_DNA"/>
</dbReference>
<reference evidence="7 16" key="1">
    <citation type="submission" date="2015-09" db="EMBL/GenBank/DDBJ databases">
        <authorList>
            <consortium name="Pathogen Informatics"/>
        </authorList>
    </citation>
    <scope>NUCLEOTIDE SEQUENCE [LARGE SCALE GENOMIC DNA]</scope>
    <source>
        <strain evidence="7 16">2789STDY5608824</strain>
    </source>
</reference>
<dbReference type="eggNOG" id="COG1136">
    <property type="taxonomic scope" value="Bacteria"/>
</dbReference>
<dbReference type="EMBL" id="LNKD01000001">
    <property type="protein sequence ID" value="OSG88296.1"/>
    <property type="molecule type" value="Genomic_DNA"/>
</dbReference>
<dbReference type="InterPro" id="IPR003439">
    <property type="entry name" value="ABC_transporter-like_ATP-bd"/>
</dbReference>
<name>A0A076JH40_BIFAD</name>
<evidence type="ECO:0000313" key="20">
    <source>
        <dbReference type="Proteomes" id="UP000193905"/>
    </source>
</evidence>
<evidence type="ECO:0000313" key="18">
    <source>
        <dbReference type="Proteomes" id="UP000193208"/>
    </source>
</evidence>
<evidence type="ECO:0000313" key="15">
    <source>
        <dbReference type="EMBL" id="RHJ16364.1"/>
    </source>
</evidence>
<dbReference type="EMBL" id="WDFR01000002">
    <property type="protein sequence ID" value="KAB6030193.1"/>
    <property type="molecule type" value="Genomic_DNA"/>
</dbReference>
<feature type="domain" description="ABC transporter" evidence="4">
    <location>
        <begin position="5"/>
        <end position="211"/>
    </location>
</feature>
<dbReference type="Pfam" id="PF00005">
    <property type="entry name" value="ABC_tran"/>
    <property type="match status" value="1"/>
</dbReference>
<evidence type="ECO:0000313" key="22">
    <source>
        <dbReference type="Proteomes" id="UP000437631"/>
    </source>
</evidence>
<dbReference type="Proteomes" id="UP000437631">
    <property type="component" value="Unassembled WGS sequence"/>
</dbReference>
<dbReference type="GeneID" id="45600236"/>
<evidence type="ECO:0000259" key="4">
    <source>
        <dbReference type="PROSITE" id="PS50893"/>
    </source>
</evidence>
<dbReference type="KEGG" id="badl:BADO_0941"/>
<dbReference type="OMA" id="NVNADFE"/>
<evidence type="ECO:0000313" key="7">
    <source>
        <dbReference type="EMBL" id="CUN65274.1"/>
    </source>
</evidence>
<evidence type="ECO:0000313" key="11">
    <source>
        <dbReference type="EMBL" id="OSG88296.1"/>
    </source>
</evidence>
<dbReference type="Proteomes" id="UP000175684">
    <property type="component" value="Unassembled WGS sequence"/>
</dbReference>
<evidence type="ECO:0000313" key="10">
    <source>
        <dbReference type="EMBL" id="OFA35173.1"/>
    </source>
</evidence>
<dbReference type="Proteomes" id="UP001357973">
    <property type="component" value="Chromosome"/>
</dbReference>
<organism evidence="7 16">
    <name type="scientific">Bifidobacterium adolescentis</name>
    <dbReference type="NCBI Taxonomy" id="1680"/>
    <lineage>
        <taxon>Bacteria</taxon>
        <taxon>Bacillati</taxon>
        <taxon>Actinomycetota</taxon>
        <taxon>Actinomycetes</taxon>
        <taxon>Bifidobacteriales</taxon>
        <taxon>Bifidobacteriaceae</taxon>
        <taxon>Bifidobacterium</taxon>
    </lineage>
</organism>
<dbReference type="GO" id="GO:0005524">
    <property type="term" value="F:ATP binding"/>
    <property type="evidence" value="ECO:0007669"/>
    <property type="project" value="UniProtKB-KW"/>
</dbReference>
<dbReference type="PATRIC" id="fig|1680.7.peg.1431"/>
<dbReference type="Proteomes" id="UP000193208">
    <property type="component" value="Unassembled WGS sequence"/>
</dbReference>
<evidence type="ECO:0000313" key="8">
    <source>
        <dbReference type="EMBL" id="KAB5746162.1"/>
    </source>
</evidence>
<evidence type="ECO:0000313" key="12">
    <source>
        <dbReference type="EMBL" id="OSG94890.1"/>
    </source>
</evidence>